<feature type="compositionally biased region" description="Acidic residues" evidence="6">
    <location>
        <begin position="1148"/>
        <end position="1162"/>
    </location>
</feature>
<reference evidence="10 11" key="1">
    <citation type="submission" date="2024-01" db="EMBL/GenBank/DDBJ databases">
        <authorList>
            <person name="Allen C."/>
            <person name="Tagirdzhanova G."/>
        </authorList>
    </citation>
    <scope>NUCLEOTIDE SEQUENCE [LARGE SCALE GENOMIC DNA]</scope>
    <source>
        <strain evidence="10 11">CBS 119000</strain>
    </source>
</reference>
<comment type="subcellular location">
    <subcellularLocation>
        <location evidence="1">Membrane</location>
        <topology evidence="1">Multi-pass membrane protein</topology>
    </subcellularLocation>
</comment>
<feature type="compositionally biased region" description="Polar residues" evidence="6">
    <location>
        <begin position="236"/>
        <end position="250"/>
    </location>
</feature>
<feature type="region of interest" description="Disordered" evidence="6">
    <location>
        <begin position="1102"/>
        <end position="1217"/>
    </location>
</feature>
<feature type="compositionally biased region" description="Low complexity" evidence="6">
    <location>
        <begin position="1034"/>
        <end position="1048"/>
    </location>
</feature>
<dbReference type="EMBL" id="CAWUON010000081">
    <property type="protein sequence ID" value="CAK7271965.1"/>
    <property type="molecule type" value="Genomic_DNA"/>
</dbReference>
<keyword evidence="5 7" id="KW-0472">Membrane</keyword>
<evidence type="ECO:0000256" key="7">
    <source>
        <dbReference type="SAM" id="Phobius"/>
    </source>
</evidence>
<feature type="transmembrane region" description="Helical" evidence="7">
    <location>
        <begin position="678"/>
        <end position="695"/>
    </location>
</feature>
<dbReference type="Pfam" id="PF03105">
    <property type="entry name" value="SPX"/>
    <property type="match status" value="1"/>
</dbReference>
<feature type="transmembrane region" description="Helical" evidence="7">
    <location>
        <begin position="601"/>
        <end position="621"/>
    </location>
</feature>
<dbReference type="InterPro" id="IPR004331">
    <property type="entry name" value="SPX_dom"/>
</dbReference>
<protein>
    <submittedName>
        <fullName evidence="10">Xenotropic and polytropic retrovirus receptor 1</fullName>
    </submittedName>
</protein>
<dbReference type="PROSITE" id="PS51382">
    <property type="entry name" value="SPX"/>
    <property type="match status" value="1"/>
</dbReference>
<dbReference type="PANTHER" id="PTHR10783">
    <property type="entry name" value="XENOTROPIC AND POLYTROPIC RETROVIRUS RECEPTOR 1-RELATED"/>
    <property type="match status" value="1"/>
</dbReference>
<evidence type="ECO:0000259" key="9">
    <source>
        <dbReference type="PROSITE" id="PS51382"/>
    </source>
</evidence>
<feature type="compositionally biased region" description="Polar residues" evidence="6">
    <location>
        <begin position="993"/>
        <end position="1027"/>
    </location>
</feature>
<keyword evidence="10" id="KW-0675">Receptor</keyword>
<evidence type="ECO:0000259" key="8">
    <source>
        <dbReference type="PROSITE" id="PS51380"/>
    </source>
</evidence>
<feature type="compositionally biased region" description="Polar residues" evidence="6">
    <location>
        <begin position="57"/>
        <end position="70"/>
    </location>
</feature>
<feature type="region of interest" description="Disordered" evidence="6">
    <location>
        <begin position="343"/>
        <end position="363"/>
    </location>
</feature>
<evidence type="ECO:0000313" key="10">
    <source>
        <dbReference type="EMBL" id="CAK7271965.1"/>
    </source>
</evidence>
<evidence type="ECO:0000256" key="5">
    <source>
        <dbReference type="ARBA" id="ARBA00023136"/>
    </source>
</evidence>
<proteinExistence type="inferred from homology"/>
<dbReference type="Proteomes" id="UP001642502">
    <property type="component" value="Unassembled WGS sequence"/>
</dbReference>
<dbReference type="InterPro" id="IPR004342">
    <property type="entry name" value="EXS_C"/>
</dbReference>
<accession>A0ABP0DUK3</accession>
<dbReference type="PROSITE" id="PS51380">
    <property type="entry name" value="EXS"/>
    <property type="match status" value="1"/>
</dbReference>
<keyword evidence="4 7" id="KW-1133">Transmembrane helix</keyword>
<feature type="region of interest" description="Disordered" evidence="6">
    <location>
        <begin position="957"/>
        <end position="1048"/>
    </location>
</feature>
<evidence type="ECO:0000256" key="1">
    <source>
        <dbReference type="ARBA" id="ARBA00004141"/>
    </source>
</evidence>
<sequence>MKFAKELDQELVPEWRAKYLNYKTGKKHVKAISRAISRANATPSLRRTGDLLPPQTTPSIFSSGSPFTQKRTARANDGSRSAPADSTVGPTQLPSPGSLRQTKTVSSRSSGREPTRNDKENEEEAGAVDERRGLTSSPVTRPHYGSIVNTSSRIRSSSILTDSSRVFELPAPALRVSSNVREPAPSASALQVRHSASTTNAIKASVPPWLKPTQRSYSMAASLGSGRDKTPAAPTSRGTNIPSPYESTPRQRLRRMFSVASPQNWPMGGGGNGGDNKDDISMRTLDEVRERELEFFRFMDSELDKVETFYKLKEDQAGERLTLLHEQLREMRNRRIDEIEQSRHRGEEEGVLSLNTSGDDGTARVRRRANVNKTGSHQNGLDDTANTWNTYQDWMAPVRAKLFKLGPNSQALQKMPQTPRILHRGIFSGGSGVVGVGGDGHRDYVRRPGDHEIPYRTAKRKLKLALQEFYRGLELLKSYAMLNRTAFRKLNKKYDKAVNARPPYRYMNEKVNRSWFVNSTVVDDLIVAVEDLYARYFERGNRKIAVGKLRAINKRAGDESGSAFRNGLMIGVGAVFAIQGTVDGANKLFDPDPILRTQTSYLMQLYGGYFLMLYLFVLFCINCRIWTINKVNYPFIFEFDVRSHLDWRELSQFPSFFFLVFGLFIWLNFSIAADPRLFLYYPVILIGLTFVLLFFPARTLWHRSRKWFLYSHWRLFFAGLYPVEFRDFFMGDMYCSMTYSMSNIELFFCLYANSWNEPSQCNSSHSRLLGFFSTLPPIWRLLQCIRRYRDTRNVFPHLVNGGKYTMTIASYVTLSLYRIQETHSNLALFITFSTVNSIYTSVWDLFMDFSLLQAGSRDFMLRDILALKRRWIYYIIMVVDPILRFSWIFYAIFTHDTQHNSICSFLVSFAEATRRGMWALIRVENEHCANIAQYKASRDVPLPYHLHQLDSSLDQAHPLLLPGNEEDEERPSSTANQVDGTPPTSPDHVKTPVTISGNTRSTQQKEQQKYTLPQKPGTASTADSTAWHSADQHGASNTAASAEEGTAGTATATGVSAAAGSGAAGSGSPSMGTNDLNTLRRRFTRTLGKSIGVIMAEAHKQDFEKKRKPGVDDEAAGIAALSQPGSAASSDEDFEEDDDAHHGLHDGSDDDDGHDGSEDDGDNFQQSANVTEGDEMGPVPPPPMSSDERTLMGRSRGLSQHSRRNYRRGQSGDRRQG</sequence>
<comment type="caution">
    <text evidence="10">The sequence shown here is derived from an EMBL/GenBank/DDBJ whole genome shotgun (WGS) entry which is preliminary data.</text>
</comment>
<feature type="region of interest" description="Disordered" evidence="6">
    <location>
        <begin position="38"/>
        <end position="146"/>
    </location>
</feature>
<feature type="compositionally biased region" description="Basic and acidic residues" evidence="6">
    <location>
        <begin position="1102"/>
        <end position="1111"/>
    </location>
</feature>
<feature type="domain" description="SPX" evidence="9">
    <location>
        <begin position="1"/>
        <end position="508"/>
    </location>
</feature>
<name>A0ABP0DUK3_9PEZI</name>
<keyword evidence="3 7" id="KW-0812">Transmembrane</keyword>
<gene>
    <name evidence="10" type="primary">SYG1</name>
    <name evidence="10" type="ORF">SEPCBS119000_004877</name>
</gene>
<organism evidence="10 11">
    <name type="scientific">Sporothrix epigloea</name>
    <dbReference type="NCBI Taxonomy" id="1892477"/>
    <lineage>
        <taxon>Eukaryota</taxon>
        <taxon>Fungi</taxon>
        <taxon>Dikarya</taxon>
        <taxon>Ascomycota</taxon>
        <taxon>Pezizomycotina</taxon>
        <taxon>Sordariomycetes</taxon>
        <taxon>Sordariomycetidae</taxon>
        <taxon>Ophiostomatales</taxon>
        <taxon>Ophiostomataceae</taxon>
        <taxon>Sporothrix</taxon>
    </lineage>
</organism>
<evidence type="ECO:0000256" key="6">
    <source>
        <dbReference type="SAM" id="MobiDB-lite"/>
    </source>
</evidence>
<dbReference type="PANTHER" id="PTHR10783:SF103">
    <property type="entry name" value="SOLUTE CARRIER FAMILY 53 MEMBER 1"/>
    <property type="match status" value="1"/>
</dbReference>
<feature type="region of interest" description="Disordered" evidence="6">
    <location>
        <begin position="1057"/>
        <end position="1076"/>
    </location>
</feature>
<feature type="compositionally biased region" description="Polar residues" evidence="6">
    <location>
        <begin position="88"/>
        <end position="109"/>
    </location>
</feature>
<evidence type="ECO:0000256" key="2">
    <source>
        <dbReference type="ARBA" id="ARBA00009665"/>
    </source>
</evidence>
<feature type="region of interest" description="Disordered" evidence="6">
    <location>
        <begin position="217"/>
        <end position="251"/>
    </location>
</feature>
<feature type="transmembrane region" description="Helical" evidence="7">
    <location>
        <begin position="871"/>
        <end position="893"/>
    </location>
</feature>
<evidence type="ECO:0000256" key="3">
    <source>
        <dbReference type="ARBA" id="ARBA00022692"/>
    </source>
</evidence>
<comment type="similarity">
    <text evidence="2">Belongs to the SYG1 (TC 2.A.94) family.</text>
</comment>
<evidence type="ECO:0000256" key="4">
    <source>
        <dbReference type="ARBA" id="ARBA00022989"/>
    </source>
</evidence>
<feature type="compositionally biased region" description="Basic and acidic residues" evidence="6">
    <location>
        <begin position="110"/>
        <end position="119"/>
    </location>
</feature>
<dbReference type="Pfam" id="PF03124">
    <property type="entry name" value="EXS"/>
    <property type="match status" value="1"/>
</dbReference>
<keyword evidence="11" id="KW-1185">Reference proteome</keyword>
<evidence type="ECO:0000313" key="11">
    <source>
        <dbReference type="Proteomes" id="UP001642502"/>
    </source>
</evidence>
<feature type="transmembrane region" description="Helical" evidence="7">
    <location>
        <begin position="653"/>
        <end position="672"/>
    </location>
</feature>
<feature type="domain" description="EXS" evidence="8">
    <location>
        <begin position="760"/>
        <end position="954"/>
    </location>
</feature>
<dbReference type="CDD" id="cd14475">
    <property type="entry name" value="SPX_SYG1_like"/>
    <property type="match status" value="1"/>
</dbReference>